<feature type="chain" id="PRO_5012081220" evidence="2">
    <location>
        <begin position="18"/>
        <end position="139"/>
    </location>
</feature>
<reference evidence="3" key="1">
    <citation type="submission" date="2015-12" db="EMBL/GenBank/DDBJ databases">
        <title>Identification and expression profile analysis of antennal water-soluble protein genes in an olfactory system of Microplitis mediator.</title>
        <authorList>
            <person name="Peng Y."/>
        </authorList>
    </citation>
    <scope>NUCLEOTIDE SEQUENCE</scope>
</reference>
<feature type="signal peptide" evidence="2">
    <location>
        <begin position="1"/>
        <end position="17"/>
    </location>
</feature>
<evidence type="ECO:0000256" key="1">
    <source>
        <dbReference type="ARBA" id="ARBA00022729"/>
    </source>
</evidence>
<proteinExistence type="evidence at transcript level"/>
<dbReference type="InterPro" id="IPR036728">
    <property type="entry name" value="PBP_GOBP_sf"/>
</dbReference>
<organism evidence="3">
    <name type="scientific">Microplitis mediator</name>
    <dbReference type="NCBI Taxonomy" id="375433"/>
    <lineage>
        <taxon>Eukaryota</taxon>
        <taxon>Metazoa</taxon>
        <taxon>Ecdysozoa</taxon>
        <taxon>Arthropoda</taxon>
        <taxon>Hexapoda</taxon>
        <taxon>Insecta</taxon>
        <taxon>Pterygota</taxon>
        <taxon>Neoptera</taxon>
        <taxon>Endopterygota</taxon>
        <taxon>Hymenoptera</taxon>
        <taxon>Apocrita</taxon>
        <taxon>Ichneumonoidea</taxon>
        <taxon>Braconidae</taxon>
        <taxon>Microgastrinae</taxon>
        <taxon>Microplitis</taxon>
    </lineage>
</organism>
<sequence length="139" mass="15524">MKIIAVIFAVCFAGALAELTVEQLAKLREHSTACITETLVDDANVDAAMHHNIWRMDDLKLRCYFFCLLKKLKVMNEDGKLNEEITRQRLANLFPADRIDGVIMKCKEMKGADACETAILMAKCHADERGLLGPSPRSA</sequence>
<dbReference type="Pfam" id="PF01395">
    <property type="entry name" value="PBP_GOBP"/>
    <property type="match status" value="1"/>
</dbReference>
<dbReference type="SUPFAM" id="SSF47565">
    <property type="entry name" value="Insect pheromone/odorant-binding proteins"/>
    <property type="match status" value="1"/>
</dbReference>
<protein>
    <submittedName>
        <fullName evidence="3">Odorant-binding protein 13</fullName>
    </submittedName>
</protein>
<dbReference type="GO" id="GO:0005549">
    <property type="term" value="F:odorant binding"/>
    <property type="evidence" value="ECO:0007669"/>
    <property type="project" value="InterPro"/>
</dbReference>
<evidence type="ECO:0000313" key="3">
    <source>
        <dbReference type="EMBL" id="ANT46042.1"/>
    </source>
</evidence>
<keyword evidence="1 2" id="KW-0732">Signal</keyword>
<gene>
    <name evidence="3" type="primary">OBP13</name>
</gene>
<accession>A0A219T7T8</accession>
<dbReference type="AlphaFoldDB" id="A0A219T7T8"/>
<dbReference type="SMART" id="SM00708">
    <property type="entry name" value="PhBP"/>
    <property type="match status" value="1"/>
</dbReference>
<dbReference type="EMBL" id="KU342575">
    <property type="protein sequence ID" value="ANT46042.1"/>
    <property type="molecule type" value="mRNA"/>
</dbReference>
<dbReference type="GO" id="GO:0007608">
    <property type="term" value="P:sensory perception of smell"/>
    <property type="evidence" value="ECO:0007669"/>
    <property type="project" value="TreeGrafter"/>
</dbReference>
<dbReference type="GO" id="GO:0005615">
    <property type="term" value="C:extracellular space"/>
    <property type="evidence" value="ECO:0007669"/>
    <property type="project" value="TreeGrafter"/>
</dbReference>
<dbReference type="CDD" id="cd23992">
    <property type="entry name" value="PBP_GOBP"/>
    <property type="match status" value="1"/>
</dbReference>
<dbReference type="Gene3D" id="1.10.238.20">
    <property type="entry name" value="Pheromone/general odorant binding protein domain"/>
    <property type="match status" value="1"/>
</dbReference>
<name>A0A219T7T8_9HYME</name>
<dbReference type="PANTHER" id="PTHR11857">
    <property type="entry name" value="ODORANT BINDING PROTEIN-RELATED"/>
    <property type="match status" value="1"/>
</dbReference>
<dbReference type="InterPro" id="IPR006170">
    <property type="entry name" value="PBP/GOBP"/>
</dbReference>
<evidence type="ECO:0000256" key="2">
    <source>
        <dbReference type="SAM" id="SignalP"/>
    </source>
</evidence>